<name>A0AAE0I0S2_9PEZI</name>
<evidence type="ECO:0000259" key="2">
    <source>
        <dbReference type="Pfam" id="PF14479"/>
    </source>
</evidence>
<keyword evidence="4" id="KW-1185">Reference proteome</keyword>
<dbReference type="EMBL" id="JAUEDM010000005">
    <property type="protein sequence ID" value="KAK3316463.1"/>
    <property type="molecule type" value="Genomic_DNA"/>
</dbReference>
<keyword evidence="3" id="KW-0034">Amyloid</keyword>
<accession>A0AAE0I0S2</accession>
<proteinExistence type="predicted"/>
<evidence type="ECO:0000313" key="4">
    <source>
        <dbReference type="Proteomes" id="UP001283341"/>
    </source>
</evidence>
<dbReference type="PANTHER" id="PTHR37542">
    <property type="entry name" value="HELO DOMAIN-CONTAINING PROTEIN-RELATED"/>
    <property type="match status" value="1"/>
</dbReference>
<dbReference type="InterPro" id="IPR038305">
    <property type="entry name" value="HeLo_sf"/>
</dbReference>
<dbReference type="PANTHER" id="PTHR37542:SF3">
    <property type="entry name" value="PRION-INHIBITION AND PROPAGATION HELO DOMAIN-CONTAINING PROTEIN"/>
    <property type="match status" value="1"/>
</dbReference>
<comment type="caution">
    <text evidence="3">The sequence shown here is derived from an EMBL/GenBank/DDBJ whole genome shotgun (WGS) entry which is preliminary data.</text>
</comment>
<evidence type="ECO:0000313" key="3">
    <source>
        <dbReference type="EMBL" id="KAK3316463.1"/>
    </source>
</evidence>
<feature type="region of interest" description="Disordered" evidence="1">
    <location>
        <begin position="236"/>
        <end position="255"/>
    </location>
</feature>
<protein>
    <submittedName>
        <fullName evidence="3">Prion-inhibition and propagation-domain-containing protein</fullName>
    </submittedName>
</protein>
<dbReference type="AlphaFoldDB" id="A0AAE0I0S2"/>
<evidence type="ECO:0000256" key="1">
    <source>
        <dbReference type="SAM" id="MobiDB-lite"/>
    </source>
</evidence>
<sequence length="255" mass="28349">MAEAVGLVIGLAGLFNAVVDDFEYIQFGRNFGAEFQVSALQLSNAQLRLSRWGKSIGLSDIDSETRSLRGTLLCEENIEPAQKMLSCILDELQCAKDKSAEYAKGKKPDDRSLKVYDPENDLGYSDLSLLEIGRNLVRRRQNGLPKKKKAKWALYDRGHFKEMLDNVTKLTGELVELFPATKDKQGQLRDEEMAAFTGSLRQLQAAIVNQDDMLAPVLSQLLNPASETYNFEMSGGQVAPQGKNAGQVHQTVNHR</sequence>
<dbReference type="Proteomes" id="UP001283341">
    <property type="component" value="Unassembled WGS sequence"/>
</dbReference>
<organism evidence="3 4">
    <name type="scientific">Apodospora peruviana</name>
    <dbReference type="NCBI Taxonomy" id="516989"/>
    <lineage>
        <taxon>Eukaryota</taxon>
        <taxon>Fungi</taxon>
        <taxon>Dikarya</taxon>
        <taxon>Ascomycota</taxon>
        <taxon>Pezizomycotina</taxon>
        <taxon>Sordariomycetes</taxon>
        <taxon>Sordariomycetidae</taxon>
        <taxon>Sordariales</taxon>
        <taxon>Lasiosphaeriaceae</taxon>
        <taxon>Apodospora</taxon>
    </lineage>
</organism>
<dbReference type="InterPro" id="IPR029498">
    <property type="entry name" value="HeLo_dom"/>
</dbReference>
<reference evidence="3" key="1">
    <citation type="journal article" date="2023" name="Mol. Phylogenet. Evol.">
        <title>Genome-scale phylogeny and comparative genomics of the fungal order Sordariales.</title>
        <authorList>
            <person name="Hensen N."/>
            <person name="Bonometti L."/>
            <person name="Westerberg I."/>
            <person name="Brannstrom I.O."/>
            <person name="Guillou S."/>
            <person name="Cros-Aarteil S."/>
            <person name="Calhoun S."/>
            <person name="Haridas S."/>
            <person name="Kuo A."/>
            <person name="Mondo S."/>
            <person name="Pangilinan J."/>
            <person name="Riley R."/>
            <person name="LaButti K."/>
            <person name="Andreopoulos B."/>
            <person name="Lipzen A."/>
            <person name="Chen C."/>
            <person name="Yan M."/>
            <person name="Daum C."/>
            <person name="Ng V."/>
            <person name="Clum A."/>
            <person name="Steindorff A."/>
            <person name="Ohm R.A."/>
            <person name="Martin F."/>
            <person name="Silar P."/>
            <person name="Natvig D.O."/>
            <person name="Lalanne C."/>
            <person name="Gautier V."/>
            <person name="Ament-Velasquez S.L."/>
            <person name="Kruys A."/>
            <person name="Hutchinson M.I."/>
            <person name="Powell A.J."/>
            <person name="Barry K."/>
            <person name="Miller A.N."/>
            <person name="Grigoriev I.V."/>
            <person name="Debuchy R."/>
            <person name="Gladieux P."/>
            <person name="Hiltunen Thoren M."/>
            <person name="Johannesson H."/>
        </authorList>
    </citation>
    <scope>NUCLEOTIDE SEQUENCE</scope>
    <source>
        <strain evidence="3">CBS 118394</strain>
    </source>
</reference>
<dbReference type="Gene3D" id="1.20.120.1020">
    <property type="entry name" value="Prion-inhibition and propagation, HeLo domain"/>
    <property type="match status" value="1"/>
</dbReference>
<keyword evidence="3" id="KW-0640">Prion</keyword>
<gene>
    <name evidence="3" type="ORF">B0H66DRAFT_576347</name>
</gene>
<reference evidence="3" key="2">
    <citation type="submission" date="2023-06" db="EMBL/GenBank/DDBJ databases">
        <authorList>
            <consortium name="Lawrence Berkeley National Laboratory"/>
            <person name="Haridas S."/>
            <person name="Hensen N."/>
            <person name="Bonometti L."/>
            <person name="Westerberg I."/>
            <person name="Brannstrom I.O."/>
            <person name="Guillou S."/>
            <person name="Cros-Aarteil S."/>
            <person name="Calhoun S."/>
            <person name="Kuo A."/>
            <person name="Mondo S."/>
            <person name="Pangilinan J."/>
            <person name="Riley R."/>
            <person name="Labutti K."/>
            <person name="Andreopoulos B."/>
            <person name="Lipzen A."/>
            <person name="Chen C."/>
            <person name="Yanf M."/>
            <person name="Daum C."/>
            <person name="Ng V."/>
            <person name="Clum A."/>
            <person name="Steindorff A."/>
            <person name="Ohm R."/>
            <person name="Martin F."/>
            <person name="Silar P."/>
            <person name="Natvig D."/>
            <person name="Lalanne C."/>
            <person name="Gautier V."/>
            <person name="Ament-Velasquez S.L."/>
            <person name="Kruys A."/>
            <person name="Hutchinson M.I."/>
            <person name="Powell A.J."/>
            <person name="Barry K."/>
            <person name="Miller A.N."/>
            <person name="Grigoriev I.V."/>
            <person name="Debuchy R."/>
            <person name="Gladieux P."/>
            <person name="Thoren M.H."/>
            <person name="Johannesson H."/>
        </authorList>
    </citation>
    <scope>NUCLEOTIDE SEQUENCE</scope>
    <source>
        <strain evidence="3">CBS 118394</strain>
    </source>
</reference>
<feature type="domain" description="Prion-inhibition and propagation HeLo" evidence="2">
    <location>
        <begin position="6"/>
        <end position="204"/>
    </location>
</feature>
<dbReference type="Pfam" id="PF14479">
    <property type="entry name" value="HeLo"/>
    <property type="match status" value="1"/>
</dbReference>